<gene>
    <name evidence="11" type="ORF">SO802_025983</name>
</gene>
<evidence type="ECO:0000256" key="2">
    <source>
        <dbReference type="ARBA" id="ARBA00004395"/>
    </source>
</evidence>
<protein>
    <recommendedName>
        <fullName evidence="10">CRAL-TRIO domain-containing protein</fullName>
    </recommendedName>
</protein>
<dbReference type="Pfam" id="PF03765">
    <property type="entry name" value="CRAL_TRIO_N"/>
    <property type="match status" value="1"/>
</dbReference>
<dbReference type="PANTHER" id="PTHR45657">
    <property type="entry name" value="CRAL-TRIO DOMAIN-CONTAINING PROTEIN YKL091C-RELATED"/>
    <property type="match status" value="1"/>
</dbReference>
<evidence type="ECO:0000256" key="9">
    <source>
        <dbReference type="SAM" id="Phobius"/>
    </source>
</evidence>
<dbReference type="GO" id="GO:0015031">
    <property type="term" value="P:protein transport"/>
    <property type="evidence" value="ECO:0007669"/>
    <property type="project" value="UniProtKB-KW"/>
</dbReference>
<dbReference type="Gene3D" id="3.40.525.10">
    <property type="entry name" value="CRAL-TRIO lipid binding domain"/>
    <property type="match status" value="1"/>
</dbReference>
<dbReference type="AlphaFoldDB" id="A0AAW2BZ95"/>
<evidence type="ECO:0000313" key="12">
    <source>
        <dbReference type="Proteomes" id="UP001459277"/>
    </source>
</evidence>
<evidence type="ECO:0000256" key="6">
    <source>
        <dbReference type="ARBA" id="ARBA00023054"/>
    </source>
</evidence>
<dbReference type="SUPFAM" id="SSF52087">
    <property type="entry name" value="CRAL/TRIO domain"/>
    <property type="match status" value="1"/>
</dbReference>
<dbReference type="GO" id="GO:0000139">
    <property type="term" value="C:Golgi membrane"/>
    <property type="evidence" value="ECO:0007669"/>
    <property type="project" value="UniProtKB-SubCell"/>
</dbReference>
<feature type="domain" description="CRAL-TRIO" evidence="10">
    <location>
        <begin position="136"/>
        <end position="310"/>
    </location>
</feature>
<keyword evidence="5" id="KW-0333">Golgi apparatus</keyword>
<dbReference type="PROSITE" id="PS50191">
    <property type="entry name" value="CRAL_TRIO"/>
    <property type="match status" value="1"/>
</dbReference>
<dbReference type="SMART" id="SM01100">
    <property type="entry name" value="CRAL_TRIO_N"/>
    <property type="match status" value="1"/>
</dbReference>
<dbReference type="CDD" id="cd00170">
    <property type="entry name" value="SEC14"/>
    <property type="match status" value="1"/>
</dbReference>
<reference evidence="11 12" key="1">
    <citation type="submission" date="2024-01" db="EMBL/GenBank/DDBJ databases">
        <title>A telomere-to-telomere, gap-free genome of sweet tea (Lithocarpus litseifolius).</title>
        <authorList>
            <person name="Zhou J."/>
        </authorList>
    </citation>
    <scope>NUCLEOTIDE SEQUENCE [LARGE SCALE GENOMIC DNA]</scope>
    <source>
        <strain evidence="11">Zhou-2022a</strain>
        <tissue evidence="11">Leaf</tissue>
    </source>
</reference>
<dbReference type="InterPro" id="IPR001251">
    <property type="entry name" value="CRAL-TRIO_dom"/>
</dbReference>
<evidence type="ECO:0000256" key="5">
    <source>
        <dbReference type="ARBA" id="ARBA00023034"/>
    </source>
</evidence>
<evidence type="ECO:0000256" key="1">
    <source>
        <dbReference type="ARBA" id="ARBA00004202"/>
    </source>
</evidence>
<dbReference type="FunFam" id="3.40.525.10:FF:000011">
    <property type="entry name" value="SEC14 cytosolic factor"/>
    <property type="match status" value="1"/>
</dbReference>
<evidence type="ECO:0000256" key="4">
    <source>
        <dbReference type="ARBA" id="ARBA00022927"/>
    </source>
</evidence>
<accession>A0AAW2BZ95</accession>
<dbReference type="InterPro" id="IPR051026">
    <property type="entry name" value="PI/PC_transfer"/>
</dbReference>
<dbReference type="InterPro" id="IPR011074">
    <property type="entry name" value="CRAL/TRIO_N_dom"/>
</dbReference>
<dbReference type="SUPFAM" id="SSF46938">
    <property type="entry name" value="CRAL/TRIO N-terminal domain"/>
    <property type="match status" value="1"/>
</dbReference>
<name>A0AAW2BZ95_9ROSI</name>
<dbReference type="GO" id="GO:0005886">
    <property type="term" value="C:plasma membrane"/>
    <property type="evidence" value="ECO:0007669"/>
    <property type="project" value="UniProtKB-SubCell"/>
</dbReference>
<evidence type="ECO:0000313" key="11">
    <source>
        <dbReference type="EMBL" id="KAK9990998.1"/>
    </source>
</evidence>
<dbReference type="Pfam" id="PF00650">
    <property type="entry name" value="CRAL_TRIO"/>
    <property type="match status" value="1"/>
</dbReference>
<comment type="similarity">
    <text evidence="7">Belongs to the SFH family.</text>
</comment>
<comment type="subcellular location">
    <subcellularLocation>
        <location evidence="1">Cell membrane</location>
        <topology evidence="1">Peripheral membrane protein</topology>
    </subcellularLocation>
    <subcellularLocation>
        <location evidence="2">Golgi apparatus membrane</location>
        <topology evidence="2">Peripheral membrane protein</topology>
    </subcellularLocation>
</comment>
<proteinExistence type="inferred from homology"/>
<evidence type="ECO:0000256" key="8">
    <source>
        <dbReference type="SAM" id="MobiDB-lite"/>
    </source>
</evidence>
<dbReference type="EMBL" id="JAZDWU010000009">
    <property type="protein sequence ID" value="KAK9990998.1"/>
    <property type="molecule type" value="Genomic_DNA"/>
</dbReference>
<dbReference type="SMART" id="SM00516">
    <property type="entry name" value="SEC14"/>
    <property type="match status" value="1"/>
</dbReference>
<keyword evidence="9" id="KW-0812">Transmembrane</keyword>
<comment type="caution">
    <text evidence="11">The sequence shown here is derived from an EMBL/GenBank/DDBJ whole genome shotgun (WGS) entry which is preliminary data.</text>
</comment>
<dbReference type="PRINTS" id="PR00180">
    <property type="entry name" value="CRETINALDHBP"/>
</dbReference>
<feature type="region of interest" description="Disordered" evidence="8">
    <location>
        <begin position="593"/>
        <end position="638"/>
    </location>
</feature>
<keyword evidence="6" id="KW-0175">Coiled coil</keyword>
<sequence>MSGTISPKPAIERSDAENLDHEKKNRIAALKKKAINASAKFRNSLTRKGRRSSKVISVEIEDVHDAEELQAVDAFRQALILEELLPTKHDDYHMMLRFLKARKFDVEKTKQMWSDMLQWRKEYGADTVMEEFEFKEVNEVLEYYPHGNHGVDKDGRPVYIERLGQVDSTKLLQVTTMERYLKYHVKEFEKTFAVKFPACSIAAKKHIDQSTTILDVQGVGLKNLNKAARELLMSLQKIDGDNYPETLNRMFIINAGTGFRMLWSTVKSFLDPQTTAKIHVLGNKFQSKLLEIIDASELPEFLGGTCTCADKGGCMRSDKGPWKDPEILRMVQNGDHKCTTKLDNQFADEKTISEDETVYLKGLNSSSGMDAAQDVHDMRSFPSRLSMERIKHPKLSLSRKKLSTTKNYQEAYMCEDLAPMVDKGVDSTWQKMVDNDKVSLSKAADCFAMHDACKGTEGIVSKFFAGLMAFVLGIFTMVRMTRNMPKKLTDATIYYSPMYCVDTMFKGQAPSHQLPEPAISVSDFMSVLKRMAELEERVNVLSMKPAAMPAEKEEMLNAAICQVDALEQELGATRKALEQSLAQQEELLAYLDKKKKKKNLDDQRENRSGGSLEPITDSQVILSMPMLRNKEPRSSDED</sequence>
<dbReference type="PANTHER" id="PTHR45657:SF29">
    <property type="entry name" value="PHOSPHATIDYLINOSITOL_PHOSPHATIDYLCHOLINE TRANSFER PROTEIN SFH12"/>
    <property type="match status" value="1"/>
</dbReference>
<dbReference type="InterPro" id="IPR036865">
    <property type="entry name" value="CRAL-TRIO_dom_sf"/>
</dbReference>
<keyword evidence="9" id="KW-0472">Membrane</keyword>
<dbReference type="InterPro" id="IPR036273">
    <property type="entry name" value="CRAL/TRIO_N_dom_sf"/>
</dbReference>
<evidence type="ECO:0000256" key="7">
    <source>
        <dbReference type="ARBA" id="ARBA00038020"/>
    </source>
</evidence>
<keyword evidence="4" id="KW-0653">Protein transport</keyword>
<dbReference type="Proteomes" id="UP001459277">
    <property type="component" value="Unassembled WGS sequence"/>
</dbReference>
<feature type="transmembrane region" description="Helical" evidence="9">
    <location>
        <begin position="459"/>
        <end position="478"/>
    </location>
</feature>
<evidence type="ECO:0000259" key="10">
    <source>
        <dbReference type="PROSITE" id="PS50191"/>
    </source>
</evidence>
<dbReference type="Gene3D" id="1.10.8.20">
    <property type="entry name" value="N-terminal domain of phosphatidylinositol transfer protein sec14p"/>
    <property type="match status" value="1"/>
</dbReference>
<feature type="compositionally biased region" description="Basic and acidic residues" evidence="8">
    <location>
        <begin position="628"/>
        <end position="638"/>
    </location>
</feature>
<keyword evidence="3" id="KW-0813">Transport</keyword>
<keyword evidence="9" id="KW-1133">Transmembrane helix</keyword>
<organism evidence="11 12">
    <name type="scientific">Lithocarpus litseifolius</name>
    <dbReference type="NCBI Taxonomy" id="425828"/>
    <lineage>
        <taxon>Eukaryota</taxon>
        <taxon>Viridiplantae</taxon>
        <taxon>Streptophyta</taxon>
        <taxon>Embryophyta</taxon>
        <taxon>Tracheophyta</taxon>
        <taxon>Spermatophyta</taxon>
        <taxon>Magnoliopsida</taxon>
        <taxon>eudicotyledons</taxon>
        <taxon>Gunneridae</taxon>
        <taxon>Pentapetalae</taxon>
        <taxon>rosids</taxon>
        <taxon>fabids</taxon>
        <taxon>Fagales</taxon>
        <taxon>Fagaceae</taxon>
        <taxon>Lithocarpus</taxon>
    </lineage>
</organism>
<evidence type="ECO:0000256" key="3">
    <source>
        <dbReference type="ARBA" id="ARBA00022448"/>
    </source>
</evidence>
<keyword evidence="12" id="KW-1185">Reference proteome</keyword>